<dbReference type="OrthoDB" id="206507at2157"/>
<gene>
    <name evidence="1" type="ORF">AUR64_15000</name>
</gene>
<evidence type="ECO:0008006" key="3">
    <source>
        <dbReference type="Google" id="ProtNLM"/>
    </source>
</evidence>
<keyword evidence="2" id="KW-1185">Reference proteome</keyword>
<evidence type="ECO:0000313" key="2">
    <source>
        <dbReference type="Proteomes" id="UP000054387"/>
    </source>
</evidence>
<dbReference type="RefSeq" id="WP_058582256.1">
    <property type="nucleotide sequence ID" value="NZ_LOPU01000029.1"/>
</dbReference>
<accession>A0A0W1R738</accession>
<sequence>MKWPHLTADAQADGTDDLSFRATVRHQMSADGPARLTLAVANESTQSVLIDTGVPEPFDELVSCSGPSRLFLAPIVDTYGITGPADQWMVPDAPVDECWRFDGPIVKGDTGLSYGVGPGEVRGREHVPLELDGEACFPSGTYRFESTASLRIGDPDGEKREAGEVTLWVELTAKR</sequence>
<dbReference type="AlphaFoldDB" id="A0A0W1R738"/>
<comment type="caution">
    <text evidence="1">The sequence shown here is derived from an EMBL/GenBank/DDBJ whole genome shotgun (WGS) entry which is preliminary data.</text>
</comment>
<dbReference type="Proteomes" id="UP000054387">
    <property type="component" value="Unassembled WGS sequence"/>
</dbReference>
<evidence type="ECO:0000313" key="1">
    <source>
        <dbReference type="EMBL" id="KTG09103.1"/>
    </source>
</evidence>
<name>A0A0W1R738_9EURY</name>
<organism evidence="1 2">
    <name type="scientific">Haloprofundus marisrubri</name>
    <dbReference type="NCBI Taxonomy" id="1514971"/>
    <lineage>
        <taxon>Archaea</taxon>
        <taxon>Methanobacteriati</taxon>
        <taxon>Methanobacteriota</taxon>
        <taxon>Stenosarchaea group</taxon>
        <taxon>Halobacteria</taxon>
        <taxon>Halobacteriales</taxon>
        <taxon>Haloferacaceae</taxon>
        <taxon>Haloprofundus</taxon>
    </lineage>
</organism>
<reference evidence="1 2" key="1">
    <citation type="submission" date="2015-12" db="EMBL/GenBank/DDBJ databases">
        <title>Haloprofundus marisrubri gen. nov., sp. nov., an extremely halophilic archaeon isolated from the Discovery deep brine-seawater interface in the Red Sea.</title>
        <authorList>
            <person name="Zhang G."/>
            <person name="Stingl U."/>
            <person name="Rashid M."/>
        </authorList>
    </citation>
    <scope>NUCLEOTIDE SEQUENCE [LARGE SCALE GENOMIC DNA]</scope>
    <source>
        <strain evidence="1 2">SB9</strain>
    </source>
</reference>
<protein>
    <recommendedName>
        <fullName evidence="3">Intracellular proteinase inhibitor BsuPI domain-containing protein</fullName>
    </recommendedName>
</protein>
<dbReference type="EMBL" id="LOPU01000029">
    <property type="protein sequence ID" value="KTG09103.1"/>
    <property type="molecule type" value="Genomic_DNA"/>
</dbReference>
<proteinExistence type="predicted"/>
<dbReference type="STRING" id="1514971.AUR64_15000"/>